<name>A0A7W6GBJ4_9HYPH</name>
<dbReference type="SUPFAM" id="SSF52218">
    <property type="entry name" value="Flavoproteins"/>
    <property type="match status" value="1"/>
</dbReference>
<dbReference type="PANTHER" id="PTHR30543">
    <property type="entry name" value="CHROMATE REDUCTASE"/>
    <property type="match status" value="1"/>
</dbReference>
<comment type="caution">
    <text evidence="2">The sequence shown here is derived from an EMBL/GenBank/DDBJ whole genome shotgun (WGS) entry which is preliminary data.</text>
</comment>
<gene>
    <name evidence="2" type="ORF">GGQ67_003447</name>
</gene>
<dbReference type="InterPro" id="IPR050712">
    <property type="entry name" value="NAD(P)H-dep_reductase"/>
</dbReference>
<proteinExistence type="predicted"/>
<sequence length="189" mass="20960">MTTKLSVIIGSTRSGRAGVPVAKWAYSEAVSHGAFDVDLLDLAEFNLPLLDEPKHPRLQQYEHEHTKRWSAAIGPADAFLFVTPEYDYFTSAALVNALQFLSVEWHYKAAGIVSYGGISGGLRATQELRQLIGNLNMMAIPQTVPVPFFSKFINEEKIFVPEQPVIDGLKLTVDELAKWSKALKSLRAN</sequence>
<dbReference type="Pfam" id="PF03358">
    <property type="entry name" value="FMN_red"/>
    <property type="match status" value="1"/>
</dbReference>
<dbReference type="Gene3D" id="3.40.50.360">
    <property type="match status" value="1"/>
</dbReference>
<evidence type="ECO:0000259" key="1">
    <source>
        <dbReference type="Pfam" id="PF03358"/>
    </source>
</evidence>
<dbReference type="InterPro" id="IPR005025">
    <property type="entry name" value="FMN_Rdtase-like_dom"/>
</dbReference>
<accession>A0A7W6GBJ4</accession>
<protein>
    <submittedName>
        <fullName evidence="2">NAD(P)H-dependent FMN reductase</fullName>
    </submittedName>
</protein>
<dbReference type="PANTHER" id="PTHR30543:SF21">
    <property type="entry name" value="NAD(P)H-DEPENDENT FMN REDUCTASE LOT6"/>
    <property type="match status" value="1"/>
</dbReference>
<dbReference type="Proteomes" id="UP000582090">
    <property type="component" value="Unassembled WGS sequence"/>
</dbReference>
<dbReference type="GO" id="GO:0005829">
    <property type="term" value="C:cytosol"/>
    <property type="evidence" value="ECO:0007669"/>
    <property type="project" value="TreeGrafter"/>
</dbReference>
<dbReference type="InterPro" id="IPR029039">
    <property type="entry name" value="Flavoprotein-like_sf"/>
</dbReference>
<dbReference type="GO" id="GO:0016491">
    <property type="term" value="F:oxidoreductase activity"/>
    <property type="evidence" value="ECO:0007669"/>
    <property type="project" value="InterPro"/>
</dbReference>
<dbReference type="AlphaFoldDB" id="A0A7W6GBJ4"/>
<organism evidence="2 3">
    <name type="scientific">Rhizobium metallidurans</name>
    <dbReference type="NCBI Taxonomy" id="1265931"/>
    <lineage>
        <taxon>Bacteria</taxon>
        <taxon>Pseudomonadati</taxon>
        <taxon>Pseudomonadota</taxon>
        <taxon>Alphaproteobacteria</taxon>
        <taxon>Hyphomicrobiales</taxon>
        <taxon>Rhizobiaceae</taxon>
        <taxon>Rhizobium/Agrobacterium group</taxon>
        <taxon>Rhizobium</taxon>
    </lineage>
</organism>
<reference evidence="2 3" key="1">
    <citation type="submission" date="2020-08" db="EMBL/GenBank/DDBJ databases">
        <title>Genomic Encyclopedia of Type Strains, Phase IV (KMG-IV): sequencing the most valuable type-strain genomes for metagenomic binning, comparative biology and taxonomic classification.</title>
        <authorList>
            <person name="Goeker M."/>
        </authorList>
    </citation>
    <scope>NUCLEOTIDE SEQUENCE [LARGE SCALE GENOMIC DNA]</scope>
    <source>
        <strain evidence="2 3">DSM 26575</strain>
    </source>
</reference>
<evidence type="ECO:0000313" key="2">
    <source>
        <dbReference type="EMBL" id="MBB3965768.1"/>
    </source>
</evidence>
<feature type="domain" description="NADPH-dependent FMN reductase-like" evidence="1">
    <location>
        <begin position="4"/>
        <end position="148"/>
    </location>
</feature>
<evidence type="ECO:0000313" key="3">
    <source>
        <dbReference type="Proteomes" id="UP000582090"/>
    </source>
</evidence>
<keyword evidence="3" id="KW-1185">Reference proteome</keyword>
<dbReference type="EMBL" id="JACIDW010000012">
    <property type="protein sequence ID" value="MBB3965768.1"/>
    <property type="molecule type" value="Genomic_DNA"/>
</dbReference>
<dbReference type="GO" id="GO:0010181">
    <property type="term" value="F:FMN binding"/>
    <property type="evidence" value="ECO:0007669"/>
    <property type="project" value="TreeGrafter"/>
</dbReference>
<dbReference type="RefSeq" id="WP_183901312.1">
    <property type="nucleotide sequence ID" value="NZ_JACIDW010000012.1"/>
</dbReference>